<accession>A0ABP7PZE4</accession>
<dbReference type="InterPro" id="IPR050706">
    <property type="entry name" value="Cyclic-di-GMP_PDE-like"/>
</dbReference>
<sequence length="132" mass="14647">MMSDPDRALAVLHALHKMAVGLSIDDFGTGYSSLAYIKRLPVQEIKLDRSFVMNLDQATGGDQVIVETSIRMAHALALKIVAEGVETKNTFDILTSMGCDVLQGYYMSRPIPFEALQCMLRETEGVFRHPQV</sequence>
<dbReference type="PANTHER" id="PTHR33121:SF71">
    <property type="entry name" value="OXYGEN SENSOR PROTEIN DOSP"/>
    <property type="match status" value="1"/>
</dbReference>
<dbReference type="SUPFAM" id="SSF141868">
    <property type="entry name" value="EAL domain-like"/>
    <property type="match status" value="1"/>
</dbReference>
<comment type="caution">
    <text evidence="2">The sequence shown here is derived from an EMBL/GenBank/DDBJ whole genome shotgun (WGS) entry which is preliminary data.</text>
</comment>
<dbReference type="PANTHER" id="PTHR33121">
    <property type="entry name" value="CYCLIC DI-GMP PHOSPHODIESTERASE PDEF"/>
    <property type="match status" value="1"/>
</dbReference>
<dbReference type="SMART" id="SM00052">
    <property type="entry name" value="EAL"/>
    <property type="match status" value="1"/>
</dbReference>
<feature type="domain" description="EAL" evidence="1">
    <location>
        <begin position="1"/>
        <end position="124"/>
    </location>
</feature>
<dbReference type="Pfam" id="PF00563">
    <property type="entry name" value="EAL"/>
    <property type="match status" value="1"/>
</dbReference>
<evidence type="ECO:0000313" key="2">
    <source>
        <dbReference type="EMBL" id="GAA3973942.1"/>
    </source>
</evidence>
<proteinExistence type="predicted"/>
<gene>
    <name evidence="2" type="ORF">GCM10022278_33780</name>
</gene>
<evidence type="ECO:0000259" key="1">
    <source>
        <dbReference type="PROSITE" id="PS50883"/>
    </source>
</evidence>
<dbReference type="Gene3D" id="3.20.20.450">
    <property type="entry name" value="EAL domain"/>
    <property type="match status" value="1"/>
</dbReference>
<evidence type="ECO:0000313" key="3">
    <source>
        <dbReference type="Proteomes" id="UP001501337"/>
    </source>
</evidence>
<dbReference type="Proteomes" id="UP001501337">
    <property type="component" value="Unassembled WGS sequence"/>
</dbReference>
<dbReference type="InterPro" id="IPR035919">
    <property type="entry name" value="EAL_sf"/>
</dbReference>
<reference evidence="3" key="1">
    <citation type="journal article" date="2019" name="Int. J. Syst. Evol. Microbiol.">
        <title>The Global Catalogue of Microorganisms (GCM) 10K type strain sequencing project: providing services to taxonomists for standard genome sequencing and annotation.</title>
        <authorList>
            <consortium name="The Broad Institute Genomics Platform"/>
            <consortium name="The Broad Institute Genome Sequencing Center for Infectious Disease"/>
            <person name="Wu L."/>
            <person name="Ma J."/>
        </authorList>
    </citation>
    <scope>NUCLEOTIDE SEQUENCE [LARGE SCALE GENOMIC DNA]</scope>
    <source>
        <strain evidence="3">JCM 17555</strain>
    </source>
</reference>
<protein>
    <recommendedName>
        <fullName evidence="1">EAL domain-containing protein</fullName>
    </recommendedName>
</protein>
<keyword evidence="3" id="KW-1185">Reference proteome</keyword>
<dbReference type="CDD" id="cd01948">
    <property type="entry name" value="EAL"/>
    <property type="match status" value="1"/>
</dbReference>
<dbReference type="InterPro" id="IPR001633">
    <property type="entry name" value="EAL_dom"/>
</dbReference>
<dbReference type="PROSITE" id="PS50883">
    <property type="entry name" value="EAL"/>
    <property type="match status" value="1"/>
</dbReference>
<dbReference type="EMBL" id="BAABBO010000018">
    <property type="protein sequence ID" value="GAA3973942.1"/>
    <property type="molecule type" value="Genomic_DNA"/>
</dbReference>
<name>A0ABP7PZE4_9GAMM</name>
<organism evidence="2 3">
    <name type="scientific">Allohahella marinimesophila</name>
    <dbReference type="NCBI Taxonomy" id="1054972"/>
    <lineage>
        <taxon>Bacteria</taxon>
        <taxon>Pseudomonadati</taxon>
        <taxon>Pseudomonadota</taxon>
        <taxon>Gammaproteobacteria</taxon>
        <taxon>Oceanospirillales</taxon>
        <taxon>Hahellaceae</taxon>
        <taxon>Allohahella</taxon>
    </lineage>
</organism>